<dbReference type="Proteomes" id="UP000427769">
    <property type="component" value="Chromosome"/>
</dbReference>
<evidence type="ECO:0000259" key="1">
    <source>
        <dbReference type="SMART" id="SM01321"/>
    </source>
</evidence>
<protein>
    <submittedName>
        <fullName evidence="2">IS200/IS605 family transposase</fullName>
    </submittedName>
</protein>
<dbReference type="InterPro" id="IPR036515">
    <property type="entry name" value="Transposase_17_sf"/>
</dbReference>
<dbReference type="Pfam" id="PF01797">
    <property type="entry name" value="Y1_Tnp"/>
    <property type="match status" value="1"/>
</dbReference>
<organism evidence="2 3">
    <name type="scientific">Desulfosarcina widdelii</name>
    <dbReference type="NCBI Taxonomy" id="947919"/>
    <lineage>
        <taxon>Bacteria</taxon>
        <taxon>Pseudomonadati</taxon>
        <taxon>Thermodesulfobacteriota</taxon>
        <taxon>Desulfobacteria</taxon>
        <taxon>Desulfobacterales</taxon>
        <taxon>Desulfosarcinaceae</taxon>
        <taxon>Desulfosarcina</taxon>
    </lineage>
</organism>
<dbReference type="PANTHER" id="PTHR33360">
    <property type="entry name" value="TRANSPOSASE FOR INSERTION SEQUENCE ELEMENT IS200"/>
    <property type="match status" value="1"/>
</dbReference>
<reference evidence="2 3" key="1">
    <citation type="submission" date="2019-11" db="EMBL/GenBank/DDBJ databases">
        <title>Comparative genomics of hydrocarbon-degrading Desulfosarcina strains.</title>
        <authorList>
            <person name="Watanabe M."/>
            <person name="Kojima H."/>
            <person name="Fukui M."/>
        </authorList>
    </citation>
    <scope>NUCLEOTIDE SEQUENCE [LARGE SCALE GENOMIC DNA]</scope>
    <source>
        <strain evidence="2 3">PP31</strain>
    </source>
</reference>
<gene>
    <name evidence="2" type="ORF">DSCW_19920</name>
</gene>
<dbReference type="PANTHER" id="PTHR33360:SF2">
    <property type="entry name" value="TRANSPOSASE FOR INSERTION SEQUENCE ELEMENT IS200"/>
    <property type="match status" value="1"/>
</dbReference>
<sequence>MHDLKSLSYVRWDCKYHLVIAPKYRKRKRYGKFKRLVGETLKDLCRQRGTEILEGTLKPDHVHMYLSLPPKYSIPFTIGFLKGKSAVRIHRYMYRKGQTTPKSFWSRGYCVSTVGLDEETIRTYIRQQEAFEKQQMELDFEYVIETKPQRGFPYDNAPFKGAT</sequence>
<feature type="domain" description="Transposase IS200-like" evidence="1">
    <location>
        <begin position="11"/>
        <end position="128"/>
    </location>
</feature>
<dbReference type="InterPro" id="IPR002686">
    <property type="entry name" value="Transposase_17"/>
</dbReference>
<evidence type="ECO:0000313" key="2">
    <source>
        <dbReference type="EMBL" id="BBO74575.1"/>
    </source>
</evidence>
<dbReference type="SMART" id="SM01321">
    <property type="entry name" value="Y1_Tnp"/>
    <property type="match status" value="1"/>
</dbReference>
<dbReference type="AlphaFoldDB" id="A0A5K7Z1I3"/>
<dbReference type="GO" id="GO:0004803">
    <property type="term" value="F:transposase activity"/>
    <property type="evidence" value="ECO:0007669"/>
    <property type="project" value="InterPro"/>
</dbReference>
<keyword evidence="3" id="KW-1185">Reference proteome</keyword>
<name>A0A5K7Z1I3_9BACT</name>
<dbReference type="GO" id="GO:0006313">
    <property type="term" value="P:DNA transposition"/>
    <property type="evidence" value="ECO:0007669"/>
    <property type="project" value="InterPro"/>
</dbReference>
<proteinExistence type="predicted"/>
<dbReference type="NCBIfam" id="NF033573">
    <property type="entry name" value="transpos_IS200"/>
    <property type="match status" value="1"/>
</dbReference>
<evidence type="ECO:0000313" key="3">
    <source>
        <dbReference type="Proteomes" id="UP000427769"/>
    </source>
</evidence>
<dbReference type="GO" id="GO:0003677">
    <property type="term" value="F:DNA binding"/>
    <property type="evidence" value="ECO:0007669"/>
    <property type="project" value="InterPro"/>
</dbReference>
<accession>A0A5K7Z1I3</accession>
<dbReference type="SUPFAM" id="SSF143422">
    <property type="entry name" value="Transposase IS200-like"/>
    <property type="match status" value="1"/>
</dbReference>
<dbReference type="Gene3D" id="3.30.70.1290">
    <property type="entry name" value="Transposase IS200-like"/>
    <property type="match status" value="1"/>
</dbReference>
<dbReference type="EMBL" id="AP021875">
    <property type="protein sequence ID" value="BBO74575.1"/>
    <property type="molecule type" value="Genomic_DNA"/>
</dbReference>
<dbReference type="KEGG" id="dwd:DSCW_19920"/>